<evidence type="ECO:0000313" key="5">
    <source>
        <dbReference type="Proteomes" id="UP000036305"/>
    </source>
</evidence>
<dbReference type="Proteomes" id="UP000036305">
    <property type="component" value="Unassembled WGS sequence"/>
</dbReference>
<protein>
    <submittedName>
        <fullName evidence="1">Uncharacterized protein</fullName>
    </submittedName>
</protein>
<proteinExistence type="predicted"/>
<gene>
    <name evidence="1" type="ORF">L373_05978</name>
    <name evidence="3" type="ORF">N5C89_21170</name>
    <name evidence="2" type="ORF">SK91_06174</name>
</gene>
<reference evidence="3" key="3">
    <citation type="submission" date="2022-09" db="EMBL/GenBank/DDBJ databases">
        <title>Intensive care unit water sources are persistently colonized with multi-drug resistant bacteria and are the site of extensive horizontal gene transfer of antibiotic resistance genes.</title>
        <authorList>
            <person name="Diorio-Toth L."/>
        </authorList>
    </citation>
    <scope>NUCLEOTIDE SEQUENCE</scope>
    <source>
        <strain evidence="3">GD03918</strain>
    </source>
</reference>
<name>A0A0J2GJH6_9ENTR</name>
<organism evidence="1 4">
    <name type="scientific">Klebsiella michiganensis</name>
    <dbReference type="NCBI Taxonomy" id="1134687"/>
    <lineage>
        <taxon>Bacteria</taxon>
        <taxon>Pseudomonadati</taxon>
        <taxon>Pseudomonadota</taxon>
        <taxon>Gammaproteobacteria</taxon>
        <taxon>Enterobacterales</taxon>
        <taxon>Enterobacteriaceae</taxon>
        <taxon>Klebsiella/Raoultella group</taxon>
        <taxon>Klebsiella</taxon>
    </lineage>
</organism>
<sequence>MIVPVEVDRDARGYWTHPALIRSCCQTTPQLMWWLRVQKLECFVMSMRDEATEAFCAGWDDGPPDASAWELVPPPGKGWFLGSVHPREEGPECYWFRHTTKA</sequence>
<reference evidence="1 4" key="1">
    <citation type="submission" date="2014-01" db="EMBL/GenBank/DDBJ databases">
        <title>The Genome Sequence of Klebsiella oxytoca MGH 27.</title>
        <authorList>
            <consortium name="The Broad Institute Genomics Platform"/>
            <consortium name="The Broad Institute Genome Sequencing Center for Infectious Disease"/>
            <person name="Murphy C."/>
            <person name="Cosimi L."/>
            <person name="Cerqueira G."/>
            <person name="Feldgarden M."/>
            <person name="Earl A."/>
            <person name="Hung D."/>
            <person name="Onderdonk A.B."/>
            <person name="Ferraro M.J."/>
            <person name="Hooper D."/>
            <person name="Dekker J."/>
            <person name="O'Brien T."/>
            <person name="Huang S."/>
            <person name="Quan V."/>
            <person name="Ernst C."/>
            <person name="Delaney M."/>
            <person name="DuBois A."/>
            <person name="Kim D.S."/>
            <person name="Young S.K."/>
            <person name="Zeng Q."/>
            <person name="Gargeya S."/>
            <person name="Fitzgerald M."/>
            <person name="Abouelleil A."/>
            <person name="Alvarado L."/>
            <person name="Berlin A.M."/>
            <person name="Chapman S.B."/>
            <person name="Gainer-Dewar J."/>
            <person name="Goldberg J."/>
            <person name="Gnerre S."/>
            <person name="Griggs A."/>
            <person name="Gujja S."/>
            <person name="Hansen M."/>
            <person name="Howarth C."/>
            <person name="Imamovic A."/>
            <person name="Ireland A."/>
            <person name="Larimer J."/>
            <person name="McCowan C."/>
            <person name="Murphy C."/>
            <person name="Pearson M."/>
            <person name="Poon T.W."/>
            <person name="Priest M."/>
            <person name="Roberts A."/>
            <person name="Saif S."/>
            <person name="Shea T."/>
            <person name="Sykes S."/>
            <person name="Wortman J."/>
            <person name="Nusbaum C."/>
            <person name="Birren B."/>
        </authorList>
    </citation>
    <scope>NUCLEOTIDE SEQUENCE [LARGE SCALE GENOMIC DNA]</scope>
    <source>
        <strain evidence="1 4">MGH 27</strain>
    </source>
</reference>
<keyword evidence="5" id="KW-1185">Reference proteome</keyword>
<reference evidence="2 5" key="2">
    <citation type="submission" date="2015-06" db="EMBL/GenBank/DDBJ databases">
        <title>The Genome Sequence of None.</title>
        <authorList>
            <consortium name="The Broad Institute Genomics Platform"/>
            <consortium name="The Broad Institute Genome Sequencing Center for Infectious Disease"/>
            <person name="Earl A.M."/>
            <person name="Onderdonk A.B."/>
            <person name="Kirby J."/>
            <person name="Ferraro M.J."/>
            <person name="Huang S."/>
            <person name="Spencer M."/>
            <person name="Fodor A."/>
            <person name="Hooper D."/>
            <person name="Dekker J."/>
            <person name="O'Brien T."/>
            <person name="Quan V."/>
            <person name="Gombosev A."/>
            <person name="Delaney M."/>
            <person name="DuBois A."/>
            <person name="Ernst C."/>
            <person name="Kim D.S."/>
            <person name="Rossman W."/>
            <person name="Gohs F."/>
            <person name="Petruso H."/>
            <person name="Nozar T."/>
            <person name="Mougeot F."/>
            <person name="Manson-McGuire A."/>
            <person name="Young S."/>
            <person name="Abouelleil A."/>
            <person name="Cao P."/>
            <person name="Chapman S.B."/>
            <person name="Griggs A."/>
            <person name="Priest M."/>
            <person name="Shea T."/>
            <person name="Wortman I."/>
            <person name="Wortman J.R."/>
            <person name="Nusbaum C."/>
            <person name="Birren B."/>
        </authorList>
    </citation>
    <scope>NUCLEOTIDE SEQUENCE [LARGE SCALE GENOMIC DNA]</scope>
    <source>
        <strain evidence="2 5">MGH87</strain>
    </source>
</reference>
<dbReference type="GeneID" id="97398194"/>
<evidence type="ECO:0000313" key="1">
    <source>
        <dbReference type="EMBL" id="EWF79781.1"/>
    </source>
</evidence>
<dbReference type="EMBL" id="JAOCBF010000032">
    <property type="protein sequence ID" value="MDH0965351.1"/>
    <property type="molecule type" value="Genomic_DNA"/>
</dbReference>
<dbReference type="Proteomes" id="UP001159937">
    <property type="component" value="Unassembled WGS sequence"/>
</dbReference>
<dbReference type="RefSeq" id="WP_004098858.1">
    <property type="nucleotide sequence ID" value="NZ_CABGII010000034.1"/>
</dbReference>
<comment type="caution">
    <text evidence="1">The sequence shown here is derived from an EMBL/GenBank/DDBJ whole genome shotgun (WGS) entry which is preliminary data.</text>
</comment>
<dbReference type="AlphaFoldDB" id="A0A0J2GJH6"/>
<evidence type="ECO:0000313" key="4">
    <source>
        <dbReference type="Proteomes" id="UP000020202"/>
    </source>
</evidence>
<evidence type="ECO:0000313" key="3">
    <source>
        <dbReference type="EMBL" id="MDH0965351.1"/>
    </source>
</evidence>
<dbReference type="EMBL" id="JCNZ01000022">
    <property type="protein sequence ID" value="EWF79781.1"/>
    <property type="molecule type" value="Genomic_DNA"/>
</dbReference>
<evidence type="ECO:0000313" key="2">
    <source>
        <dbReference type="EMBL" id="KLY22242.1"/>
    </source>
</evidence>
<accession>A0A0J2GJH6</accession>
<dbReference type="Proteomes" id="UP000020202">
    <property type="component" value="Unassembled WGS sequence"/>
</dbReference>
<dbReference type="EMBL" id="LEUS01000034">
    <property type="protein sequence ID" value="KLY22242.1"/>
    <property type="molecule type" value="Genomic_DNA"/>
</dbReference>